<dbReference type="GO" id="GO:0016740">
    <property type="term" value="F:transferase activity"/>
    <property type="evidence" value="ECO:0007669"/>
    <property type="project" value="UniProtKB-KW"/>
</dbReference>
<evidence type="ECO:0000259" key="3">
    <source>
        <dbReference type="Pfam" id="PF01648"/>
    </source>
</evidence>
<evidence type="ECO:0000256" key="1">
    <source>
        <dbReference type="ARBA" id="ARBA00010990"/>
    </source>
</evidence>
<dbReference type="SUPFAM" id="SSF56214">
    <property type="entry name" value="4'-phosphopantetheinyl transferase"/>
    <property type="match status" value="2"/>
</dbReference>
<dbReference type="InterPro" id="IPR008278">
    <property type="entry name" value="4-PPantetheinyl_Trfase_dom"/>
</dbReference>
<protein>
    <submittedName>
        <fullName evidence="4">4'-phosphopantetheinyl transferase family protein</fullName>
    </submittedName>
</protein>
<keyword evidence="2 4" id="KW-0808">Transferase</keyword>
<dbReference type="PANTHER" id="PTHR12215:SF10">
    <property type="entry name" value="L-AMINOADIPATE-SEMIALDEHYDE DEHYDROGENASE-PHOSPHOPANTETHEINYL TRANSFERASE"/>
    <property type="match status" value="1"/>
</dbReference>
<sequence length="250" mass="26457">MPRLPAAARRGPPAGEVHVWAVREPGPECGAVLRRCLALLSADELRRWRDMIASQRRLYASAHAALRALTAAYAGLHPSEVAFTTGRFGKPYVSRYPGLRVSLSHTEGMSLVAVSRDGPTGVDVERIRPLGDASALRGQVLSEEESLAWPIAREDPLNSGLFTHWACKEAVLKALGSGLAGDVTAVRVHPGARRAGPVEVRAAPGSAARSWNLELIDVGSRFRAAVAVAGGGATVRVFTLEPGSRPVGPV</sequence>
<evidence type="ECO:0000256" key="2">
    <source>
        <dbReference type="ARBA" id="ARBA00022679"/>
    </source>
</evidence>
<dbReference type="InterPro" id="IPR037143">
    <property type="entry name" value="4-PPantetheinyl_Trfase_dom_sf"/>
</dbReference>
<comment type="similarity">
    <text evidence="1">Belongs to the P-Pant transferase superfamily. Gsp/Sfp/HetI/AcpT family.</text>
</comment>
<dbReference type="InterPro" id="IPR050559">
    <property type="entry name" value="P-Pant_transferase_sf"/>
</dbReference>
<dbReference type="Gene3D" id="3.90.470.20">
    <property type="entry name" value="4'-phosphopantetheinyl transferase domain"/>
    <property type="match status" value="2"/>
</dbReference>
<keyword evidence="5" id="KW-1185">Reference proteome</keyword>
<reference evidence="5" key="1">
    <citation type="journal article" date="2019" name="Int. J. Syst. Evol. Microbiol.">
        <title>The Global Catalogue of Microorganisms (GCM) 10K type strain sequencing project: providing services to taxonomists for standard genome sequencing and annotation.</title>
        <authorList>
            <consortium name="The Broad Institute Genomics Platform"/>
            <consortium name="The Broad Institute Genome Sequencing Center for Infectious Disease"/>
            <person name="Wu L."/>
            <person name="Ma J."/>
        </authorList>
    </citation>
    <scope>NUCLEOTIDE SEQUENCE [LARGE SCALE GENOMIC DNA]</scope>
    <source>
        <strain evidence="5">CGMCC 1.13681</strain>
    </source>
</reference>
<dbReference type="PANTHER" id="PTHR12215">
    <property type="entry name" value="PHOSPHOPANTETHEINE TRANSFERASE"/>
    <property type="match status" value="1"/>
</dbReference>
<proteinExistence type="inferred from homology"/>
<dbReference type="Pfam" id="PF01648">
    <property type="entry name" value="ACPS"/>
    <property type="match status" value="1"/>
</dbReference>
<dbReference type="EMBL" id="JBHSZO010000039">
    <property type="protein sequence ID" value="MFC7220677.1"/>
    <property type="molecule type" value="Genomic_DNA"/>
</dbReference>
<gene>
    <name evidence="4" type="ORF">ACFQLX_21310</name>
</gene>
<dbReference type="Proteomes" id="UP001596413">
    <property type="component" value="Unassembled WGS sequence"/>
</dbReference>
<evidence type="ECO:0000313" key="5">
    <source>
        <dbReference type="Proteomes" id="UP001596413"/>
    </source>
</evidence>
<comment type="caution">
    <text evidence="4">The sequence shown here is derived from an EMBL/GenBank/DDBJ whole genome shotgun (WGS) entry which is preliminary data.</text>
</comment>
<evidence type="ECO:0000313" key="4">
    <source>
        <dbReference type="EMBL" id="MFC7220677.1"/>
    </source>
</evidence>
<name>A0ABW2GP22_9ACTN</name>
<dbReference type="RefSeq" id="WP_386417516.1">
    <property type="nucleotide sequence ID" value="NZ_JBHSZO010000039.1"/>
</dbReference>
<organism evidence="4 5">
    <name type="scientific">Streptomyces polyrhachis</name>
    <dbReference type="NCBI Taxonomy" id="1282885"/>
    <lineage>
        <taxon>Bacteria</taxon>
        <taxon>Bacillati</taxon>
        <taxon>Actinomycetota</taxon>
        <taxon>Actinomycetes</taxon>
        <taxon>Kitasatosporales</taxon>
        <taxon>Streptomycetaceae</taxon>
        <taxon>Streptomyces</taxon>
    </lineage>
</organism>
<feature type="domain" description="4'-phosphopantetheinyl transferase" evidence="3">
    <location>
        <begin position="120"/>
        <end position="226"/>
    </location>
</feature>
<accession>A0ABW2GP22</accession>